<feature type="transmembrane region" description="Helical" evidence="6">
    <location>
        <begin position="51"/>
        <end position="72"/>
    </location>
</feature>
<dbReference type="PANTHER" id="PTHR42718">
    <property type="entry name" value="MAJOR FACILITATOR SUPERFAMILY MULTIDRUG TRANSPORTER MFSC"/>
    <property type="match status" value="1"/>
</dbReference>
<dbReference type="Pfam" id="PF07690">
    <property type="entry name" value="MFS_1"/>
    <property type="match status" value="1"/>
</dbReference>
<dbReference type="RefSeq" id="WP_272207504.1">
    <property type="nucleotide sequence ID" value="NZ_JAQONC010000005.1"/>
</dbReference>
<organism evidence="8 9">
    <name type="scientific">Limosilactobacillus mucosae</name>
    <name type="common">Lactobacillus mucosae</name>
    <dbReference type="NCBI Taxonomy" id="97478"/>
    <lineage>
        <taxon>Bacteria</taxon>
        <taxon>Bacillati</taxon>
        <taxon>Bacillota</taxon>
        <taxon>Bacilli</taxon>
        <taxon>Lactobacillales</taxon>
        <taxon>Lactobacillaceae</taxon>
        <taxon>Limosilactobacillus</taxon>
    </lineage>
</organism>
<comment type="subcellular location">
    <subcellularLocation>
        <location evidence="1">Cell membrane</location>
        <topology evidence="1">Multi-pass membrane protein</topology>
    </subcellularLocation>
</comment>
<dbReference type="Gene3D" id="1.20.1250.20">
    <property type="entry name" value="MFS general substrate transporter like domains"/>
    <property type="match status" value="2"/>
</dbReference>
<dbReference type="GO" id="GO:0005886">
    <property type="term" value="C:plasma membrane"/>
    <property type="evidence" value="ECO:0007669"/>
    <property type="project" value="UniProtKB-SubCell"/>
</dbReference>
<feature type="transmembrane region" description="Helical" evidence="6">
    <location>
        <begin position="303"/>
        <end position="323"/>
    </location>
</feature>
<dbReference type="AlphaFoldDB" id="A0AAJ1HM05"/>
<evidence type="ECO:0000256" key="1">
    <source>
        <dbReference type="ARBA" id="ARBA00004651"/>
    </source>
</evidence>
<evidence type="ECO:0000256" key="4">
    <source>
        <dbReference type="ARBA" id="ARBA00022989"/>
    </source>
</evidence>
<evidence type="ECO:0000313" key="8">
    <source>
        <dbReference type="EMBL" id="MDC2826852.1"/>
    </source>
</evidence>
<dbReference type="InterPro" id="IPR020846">
    <property type="entry name" value="MFS_dom"/>
</dbReference>
<dbReference type="EMBL" id="JAQOND010000004">
    <property type="protein sequence ID" value="MDC2826852.1"/>
    <property type="molecule type" value="Genomic_DNA"/>
</dbReference>
<keyword evidence="3 6" id="KW-0812">Transmembrane</keyword>
<dbReference type="InterPro" id="IPR036259">
    <property type="entry name" value="MFS_trans_sf"/>
</dbReference>
<keyword evidence="5 6" id="KW-0472">Membrane</keyword>
<dbReference type="InterPro" id="IPR011701">
    <property type="entry name" value="MFS"/>
</dbReference>
<evidence type="ECO:0000256" key="5">
    <source>
        <dbReference type="ARBA" id="ARBA00023136"/>
    </source>
</evidence>
<comment type="caution">
    <text evidence="8">The sequence shown here is derived from an EMBL/GenBank/DDBJ whole genome shotgun (WGS) entry which is preliminary data.</text>
</comment>
<evidence type="ECO:0000256" key="2">
    <source>
        <dbReference type="ARBA" id="ARBA00022448"/>
    </source>
</evidence>
<gene>
    <name evidence="8" type="ORF">PO158_00855</name>
</gene>
<feature type="domain" description="Major facilitator superfamily (MFS) profile" evidence="7">
    <location>
        <begin position="16"/>
        <end position="468"/>
    </location>
</feature>
<evidence type="ECO:0000313" key="9">
    <source>
        <dbReference type="Proteomes" id="UP001218021"/>
    </source>
</evidence>
<dbReference type="SUPFAM" id="SSF103473">
    <property type="entry name" value="MFS general substrate transporter"/>
    <property type="match status" value="1"/>
</dbReference>
<feature type="transmembrane region" description="Helical" evidence="6">
    <location>
        <begin position="263"/>
        <end position="283"/>
    </location>
</feature>
<protein>
    <submittedName>
        <fullName evidence="8">MFS transporter</fullName>
    </submittedName>
</protein>
<feature type="transmembrane region" description="Helical" evidence="6">
    <location>
        <begin position="359"/>
        <end position="377"/>
    </location>
</feature>
<feature type="transmembrane region" description="Helical" evidence="6">
    <location>
        <begin position="398"/>
        <end position="421"/>
    </location>
</feature>
<dbReference type="GO" id="GO:0022857">
    <property type="term" value="F:transmembrane transporter activity"/>
    <property type="evidence" value="ECO:0007669"/>
    <property type="project" value="InterPro"/>
</dbReference>
<accession>A0AAJ1HM05</accession>
<evidence type="ECO:0000256" key="6">
    <source>
        <dbReference type="SAM" id="Phobius"/>
    </source>
</evidence>
<dbReference type="PRINTS" id="PR01036">
    <property type="entry name" value="TCRTETB"/>
</dbReference>
<name>A0AAJ1HM05_LIMMU</name>
<feature type="transmembrane region" description="Helical" evidence="6">
    <location>
        <begin position="232"/>
        <end position="251"/>
    </location>
</feature>
<keyword evidence="2" id="KW-0813">Transport</keyword>
<proteinExistence type="predicted"/>
<dbReference type="Proteomes" id="UP001218021">
    <property type="component" value="Unassembled WGS sequence"/>
</dbReference>
<feature type="transmembrane region" description="Helical" evidence="6">
    <location>
        <begin position="441"/>
        <end position="461"/>
    </location>
</feature>
<keyword evidence="4 6" id="KW-1133">Transmembrane helix</keyword>
<evidence type="ECO:0000259" key="7">
    <source>
        <dbReference type="PROSITE" id="PS50850"/>
    </source>
</evidence>
<feature type="transmembrane region" description="Helical" evidence="6">
    <location>
        <begin position="79"/>
        <end position="101"/>
    </location>
</feature>
<feature type="transmembrane region" description="Helical" evidence="6">
    <location>
        <begin position="170"/>
        <end position="191"/>
    </location>
</feature>
<evidence type="ECO:0000256" key="3">
    <source>
        <dbReference type="ARBA" id="ARBA00022692"/>
    </source>
</evidence>
<feature type="transmembrane region" description="Helical" evidence="6">
    <location>
        <begin position="335"/>
        <end position="353"/>
    </location>
</feature>
<feature type="transmembrane region" description="Helical" evidence="6">
    <location>
        <begin position="12"/>
        <end position="31"/>
    </location>
</feature>
<dbReference type="PANTHER" id="PTHR42718:SF9">
    <property type="entry name" value="MAJOR FACILITATOR SUPERFAMILY MULTIDRUG TRANSPORTER MFSC"/>
    <property type="match status" value="1"/>
</dbReference>
<feature type="transmembrane region" description="Helical" evidence="6">
    <location>
        <begin position="107"/>
        <end position="128"/>
    </location>
</feature>
<sequence>MEQTNEHQVTKKTNLSIIGIAGLAFCGVLVETSMNVTFPTLMRDFHQSLNAVQWVTTGYLLTVALTVVLAAFLQRRFKLHGLIVASSLAFITGGLLCALAPQLWMLLLGRLIQGISTGLAMPLLFFVIMQQIPFAMQGTYAGLGGMVIGLAPSLGPTYGGLVNQFINWRVIFWIVLPIGIIFGLIGIANIQQIDQPTTIHFQFLQYLLVAIGFICLEMGLNSVGTSGFGSPAFYGNVIVALAALIMFGYLTSHRKHPLVNTNVFADPIYLPCLLLYFMVQFIQIGMTFLLPNCAQLTLHQNSFVAGLMLLLGALISAVLLPLTGRLLDQSGIKKPLIFGALFTNLAVILMYVFSSHLSMWSLTIFYAVYMVGFGFLFNNVMTYGLQHLKPQLVGDGNALFSTLQQYAGSIGTACVSTILAITAAQMPHQSTVVQTAIGTKYSYVLFIIGALIMDVLIIDIWKQIGKEKHSFELLDQDKQ</sequence>
<reference evidence="8" key="1">
    <citation type="submission" date="2023-01" db="EMBL/GenBank/DDBJ databases">
        <title>Genome analysis of 13 Lactobacillus isolated from gut of wild boar.</title>
        <authorList>
            <person name="Papp P."/>
            <person name="Libisch B."/>
            <person name="Nagy T."/>
            <person name="Olasz F."/>
        </authorList>
    </citation>
    <scope>NUCLEOTIDE SEQUENCE</scope>
    <source>
        <strain evidence="8">F108</strain>
    </source>
</reference>
<dbReference type="PROSITE" id="PS50850">
    <property type="entry name" value="MFS"/>
    <property type="match status" value="1"/>
</dbReference>
<feature type="transmembrane region" description="Helical" evidence="6">
    <location>
        <begin position="140"/>
        <end position="158"/>
    </location>
</feature>
<feature type="transmembrane region" description="Helical" evidence="6">
    <location>
        <begin position="203"/>
        <end position="220"/>
    </location>
</feature>